<reference evidence="1" key="1">
    <citation type="journal article" date="2021" name="Microb. Physiol.">
        <title>Proteogenomic Insights into the Physiology of Marine, Sulfate-Reducing, Filamentous Desulfonema limicola and Desulfonema magnum.</title>
        <authorList>
            <person name="Schnaars V."/>
            <person name="Wohlbrand L."/>
            <person name="Scheve S."/>
            <person name="Hinrichs C."/>
            <person name="Reinhardt R."/>
            <person name="Rabus R."/>
        </authorList>
    </citation>
    <scope>NUCLEOTIDE SEQUENCE</scope>
    <source>
        <strain evidence="1">5ac10</strain>
    </source>
</reference>
<dbReference type="KEGG" id="dli:dnl_11570"/>
<proteinExistence type="predicted"/>
<evidence type="ECO:0000313" key="2">
    <source>
        <dbReference type="Proteomes" id="UP000663720"/>
    </source>
</evidence>
<dbReference type="RefSeq" id="WP_207690721.1">
    <property type="nucleotide sequence ID" value="NZ_CP061799.1"/>
</dbReference>
<name>A0A975B504_9BACT</name>
<sequence>MKILYVEDEITKNIPRISRLFDKYLSKNAKKKLRDLENDDYPPSPEEVKKIVQASNLIEIEYSFPEALKKIIENHEKYSLFIIDRNLFEEDGYDFEEVKAADPSFTEEKYELYAEREGDYLLNILVYKTDVLSKFYFMTAYSAKEEIRGTADIQTHIDMNKFSTENFIEKGSEEDFKKLKDIIDNIPILNLQYENKEYLHILQKHINQEITASFLKILSQKDDYNSIRDNLNLMRIIYEQILTVCADKIPGMKADCKDEKGGKTIIWMKDKNHIDGDILRNFLFSIRNIANKFGSHYTDKPVYSPTLNTINALVYALKDIILWFGQICEKYKKT</sequence>
<gene>
    <name evidence="1" type="ORF">dnl_11570</name>
</gene>
<evidence type="ECO:0000313" key="1">
    <source>
        <dbReference type="EMBL" id="QTA78910.1"/>
    </source>
</evidence>
<dbReference type="EMBL" id="CP061799">
    <property type="protein sequence ID" value="QTA78910.1"/>
    <property type="molecule type" value="Genomic_DNA"/>
</dbReference>
<dbReference type="Proteomes" id="UP000663720">
    <property type="component" value="Chromosome"/>
</dbReference>
<accession>A0A975B504</accession>
<protein>
    <submittedName>
        <fullName evidence="1">Uncharacterized protein</fullName>
    </submittedName>
</protein>
<organism evidence="1 2">
    <name type="scientific">Desulfonema limicola</name>
    <dbReference type="NCBI Taxonomy" id="45656"/>
    <lineage>
        <taxon>Bacteria</taxon>
        <taxon>Pseudomonadati</taxon>
        <taxon>Thermodesulfobacteriota</taxon>
        <taxon>Desulfobacteria</taxon>
        <taxon>Desulfobacterales</taxon>
        <taxon>Desulfococcaceae</taxon>
        <taxon>Desulfonema</taxon>
    </lineage>
</organism>
<dbReference type="AlphaFoldDB" id="A0A975B504"/>
<keyword evidence="2" id="KW-1185">Reference proteome</keyword>